<dbReference type="GO" id="GO:0005829">
    <property type="term" value="C:cytosol"/>
    <property type="evidence" value="ECO:0007669"/>
    <property type="project" value="TreeGrafter"/>
</dbReference>
<dbReference type="InterPro" id="IPR050472">
    <property type="entry name" value="Anth_synth/Amidotransfase"/>
</dbReference>
<protein>
    <submittedName>
        <fullName evidence="3">Anthranilate synthase component 2</fullName>
    </submittedName>
</protein>
<dbReference type="PRINTS" id="PR00096">
    <property type="entry name" value="GATASE"/>
</dbReference>
<dbReference type="AlphaFoldDB" id="A0A495NYZ7"/>
<sequence length="210" mass="23724">MKENENKNIAAKIEFQTGKRTSVLVIDNYDSFVYNLVHYLEELDCEVTVVRNNEVDLDMIAKYDKILLSPGPGIPDEAGLLKEIIIRYAPTKSILGVCLGQQAIGEVFGGKLINLESVFHGVSTKINVSVEDESLFKHIDKELMVGRYHSWVVDPNLPGVLEATSFDENGQVMSLRHREYDVKGVQFHPESVLTPMGKQMMKNWVIESRK</sequence>
<dbReference type="GO" id="GO:0004049">
    <property type="term" value="F:anthranilate synthase activity"/>
    <property type="evidence" value="ECO:0007669"/>
    <property type="project" value="TreeGrafter"/>
</dbReference>
<keyword evidence="1" id="KW-0315">Glutamine amidotransferase</keyword>
<dbReference type="InterPro" id="IPR029062">
    <property type="entry name" value="Class_I_gatase-like"/>
</dbReference>
<keyword evidence="4" id="KW-1185">Reference proteome</keyword>
<dbReference type="PROSITE" id="PS51273">
    <property type="entry name" value="GATASE_TYPE_1"/>
    <property type="match status" value="1"/>
</dbReference>
<dbReference type="FunFam" id="3.40.50.880:FF:000003">
    <property type="entry name" value="Anthranilate synthase component II"/>
    <property type="match status" value="1"/>
</dbReference>
<dbReference type="InterPro" id="IPR006221">
    <property type="entry name" value="TrpG/PapA_dom"/>
</dbReference>
<dbReference type="SUPFAM" id="SSF52317">
    <property type="entry name" value="Class I glutamine amidotransferase-like"/>
    <property type="match status" value="1"/>
</dbReference>
<dbReference type="CDD" id="cd01743">
    <property type="entry name" value="GATase1_Anthranilate_Synthase"/>
    <property type="match status" value="1"/>
</dbReference>
<proteinExistence type="predicted"/>
<accession>A0A495NYZ7</accession>
<evidence type="ECO:0000256" key="1">
    <source>
        <dbReference type="ARBA" id="ARBA00022962"/>
    </source>
</evidence>
<dbReference type="PANTHER" id="PTHR43418">
    <property type="entry name" value="MULTIFUNCTIONAL TRYPTOPHAN BIOSYNTHESIS PROTEIN-RELATED"/>
    <property type="match status" value="1"/>
</dbReference>
<dbReference type="RefSeq" id="WP_121346711.1">
    <property type="nucleotide sequence ID" value="NZ_RBLG01000005.1"/>
</dbReference>
<dbReference type="Proteomes" id="UP000276282">
    <property type="component" value="Unassembled WGS sequence"/>
</dbReference>
<dbReference type="GO" id="GO:0000162">
    <property type="term" value="P:L-tryptophan biosynthetic process"/>
    <property type="evidence" value="ECO:0007669"/>
    <property type="project" value="TreeGrafter"/>
</dbReference>
<feature type="domain" description="Glutamine amidotransferase" evidence="2">
    <location>
        <begin position="24"/>
        <end position="207"/>
    </location>
</feature>
<reference evidence="3 4" key="1">
    <citation type="submission" date="2018-10" db="EMBL/GenBank/DDBJ databases">
        <title>Genomic Encyclopedia of Archaeal and Bacterial Type Strains, Phase II (KMG-II): from individual species to whole genera.</title>
        <authorList>
            <person name="Goeker M."/>
        </authorList>
    </citation>
    <scope>NUCLEOTIDE SEQUENCE [LARGE SCALE GENOMIC DNA]</scope>
    <source>
        <strain evidence="3 4">DSM 19839</strain>
    </source>
</reference>
<dbReference type="NCBIfam" id="TIGR00566">
    <property type="entry name" value="trpG_papA"/>
    <property type="match status" value="1"/>
</dbReference>
<dbReference type="EMBL" id="RBLG01000005">
    <property type="protein sequence ID" value="RKS43363.1"/>
    <property type="molecule type" value="Genomic_DNA"/>
</dbReference>
<evidence type="ECO:0000259" key="2">
    <source>
        <dbReference type="Pfam" id="PF00117"/>
    </source>
</evidence>
<evidence type="ECO:0000313" key="3">
    <source>
        <dbReference type="EMBL" id="RKS43363.1"/>
    </source>
</evidence>
<dbReference type="OrthoDB" id="9786812at2"/>
<name>A0A495NYZ7_9FLAO</name>
<dbReference type="Gene3D" id="3.40.50.880">
    <property type="match status" value="1"/>
</dbReference>
<gene>
    <name evidence="3" type="ORF">BC962_2919</name>
</gene>
<comment type="caution">
    <text evidence="3">The sequence shown here is derived from an EMBL/GenBank/DDBJ whole genome shotgun (WGS) entry which is preliminary data.</text>
</comment>
<evidence type="ECO:0000313" key="4">
    <source>
        <dbReference type="Proteomes" id="UP000276282"/>
    </source>
</evidence>
<dbReference type="Pfam" id="PF00117">
    <property type="entry name" value="GATase"/>
    <property type="match status" value="1"/>
</dbReference>
<dbReference type="InterPro" id="IPR017926">
    <property type="entry name" value="GATASE"/>
</dbReference>
<dbReference type="PANTHER" id="PTHR43418:SF4">
    <property type="entry name" value="MULTIFUNCTIONAL TRYPTOPHAN BIOSYNTHESIS PROTEIN"/>
    <property type="match status" value="1"/>
</dbReference>
<organism evidence="3 4">
    <name type="scientific">Gillisia mitskevichiae</name>
    <dbReference type="NCBI Taxonomy" id="270921"/>
    <lineage>
        <taxon>Bacteria</taxon>
        <taxon>Pseudomonadati</taxon>
        <taxon>Bacteroidota</taxon>
        <taxon>Flavobacteriia</taxon>
        <taxon>Flavobacteriales</taxon>
        <taxon>Flavobacteriaceae</taxon>
        <taxon>Gillisia</taxon>
    </lineage>
</organism>
<dbReference type="PRINTS" id="PR00097">
    <property type="entry name" value="ANTSNTHASEII"/>
</dbReference>